<keyword evidence="2" id="KW-0479">Metal-binding</keyword>
<protein>
    <submittedName>
        <fullName evidence="5">2-hydroxyacyl-CoA dehydratase</fullName>
    </submittedName>
</protein>
<dbReference type="Gene3D" id="3.40.50.11900">
    <property type="match status" value="1"/>
</dbReference>
<evidence type="ECO:0000256" key="2">
    <source>
        <dbReference type="ARBA" id="ARBA00022723"/>
    </source>
</evidence>
<evidence type="ECO:0000256" key="1">
    <source>
        <dbReference type="ARBA" id="ARBA00005806"/>
    </source>
</evidence>
<dbReference type="PANTHER" id="PTHR30548">
    <property type="entry name" value="2-HYDROXYGLUTARYL-COA DEHYDRATASE, D-COMPONENT-RELATED"/>
    <property type="match status" value="1"/>
</dbReference>
<evidence type="ECO:0000256" key="4">
    <source>
        <dbReference type="ARBA" id="ARBA00023014"/>
    </source>
</evidence>
<evidence type="ECO:0000313" key="6">
    <source>
        <dbReference type="Proteomes" id="UP000460221"/>
    </source>
</evidence>
<dbReference type="Gene3D" id="3.40.50.11890">
    <property type="match status" value="1"/>
</dbReference>
<proteinExistence type="inferred from homology"/>
<dbReference type="GO" id="GO:0046872">
    <property type="term" value="F:metal ion binding"/>
    <property type="evidence" value="ECO:0007669"/>
    <property type="project" value="UniProtKB-KW"/>
</dbReference>
<organism evidence="5 6">
    <name type="scientific">Nakamurella alba</name>
    <dbReference type="NCBI Taxonomy" id="2665158"/>
    <lineage>
        <taxon>Bacteria</taxon>
        <taxon>Bacillati</taxon>
        <taxon>Actinomycetota</taxon>
        <taxon>Actinomycetes</taxon>
        <taxon>Nakamurellales</taxon>
        <taxon>Nakamurellaceae</taxon>
        <taxon>Nakamurella</taxon>
    </lineage>
</organism>
<keyword evidence="3" id="KW-0408">Iron</keyword>
<dbReference type="InterPro" id="IPR010327">
    <property type="entry name" value="FldB/FldC_alpha/beta"/>
</dbReference>
<dbReference type="PANTHER" id="PTHR30548:SF5">
    <property type="entry name" value="SUBUNIT OF OXYGEN-SENSITIVE 2-HYDROXYISOCAPROYL-COA DEHYDRATASE"/>
    <property type="match status" value="1"/>
</dbReference>
<dbReference type="Proteomes" id="UP000460221">
    <property type="component" value="Unassembled WGS sequence"/>
</dbReference>
<keyword evidence="6" id="KW-1185">Reference proteome</keyword>
<reference evidence="5 6" key="1">
    <citation type="submission" date="2019-11" db="EMBL/GenBank/DDBJ databases">
        <authorList>
            <person name="Jiang L.-Q."/>
        </authorList>
    </citation>
    <scope>NUCLEOTIDE SEQUENCE [LARGE SCALE GENOMIC DNA]</scope>
    <source>
        <strain evidence="5 6">YIM 132087</strain>
    </source>
</reference>
<evidence type="ECO:0000313" key="5">
    <source>
        <dbReference type="EMBL" id="MTD12498.1"/>
    </source>
</evidence>
<dbReference type="EMBL" id="WLYK01000001">
    <property type="protein sequence ID" value="MTD12498.1"/>
    <property type="molecule type" value="Genomic_DNA"/>
</dbReference>
<dbReference type="GO" id="GO:0016836">
    <property type="term" value="F:hydro-lyase activity"/>
    <property type="evidence" value="ECO:0007669"/>
    <property type="project" value="UniProtKB-ARBA"/>
</dbReference>
<dbReference type="RefSeq" id="WP_154766554.1">
    <property type="nucleotide sequence ID" value="NZ_WLYK01000001.1"/>
</dbReference>
<gene>
    <name evidence="5" type="ORF">GIS00_00885</name>
</gene>
<dbReference type="Pfam" id="PF06050">
    <property type="entry name" value="HGD-D"/>
    <property type="match status" value="1"/>
</dbReference>
<dbReference type="AlphaFoldDB" id="A0A7K1FEH0"/>
<keyword evidence="4" id="KW-0411">Iron-sulfur</keyword>
<dbReference type="GO" id="GO:0051536">
    <property type="term" value="F:iron-sulfur cluster binding"/>
    <property type="evidence" value="ECO:0007669"/>
    <property type="project" value="UniProtKB-KW"/>
</dbReference>
<evidence type="ECO:0000256" key="3">
    <source>
        <dbReference type="ARBA" id="ARBA00023004"/>
    </source>
</evidence>
<accession>A0A7K1FEH0</accession>
<sequence length="393" mass="44385">MVDIEDRVVPGRAIARLTAVAGDPDAYVREWKQRTGGRVIGAFPMNFPAEIAHAAGLLPVLIQENRETITVGRNLLTEFYCGYTRNIADQAAKGRLSIYDGFYNADHCIQLLGAVDVTREFEEDTPVYFGQLETSIGSTWAIDKVQRKMAAFRAEIAGFVGHDIHDDDLRASIELFNEQRRLLRRFYDERRSGNAYFSPAHLQVLVKSGMVMDRAEHIALLQEVLQLGLSAERQRGRIKVHLSGHFCHAPRTELLELIEECGAQVVDDDLFHGTRWIAADVPDADDPIEAMALWYLARNVAVPCPTRVQHDVDWDGYLLDVLDGSGAEGLIVLMAKFCEPHMLYYPELRKALDSKGIPHLLIETEHEGMPLESMRTRIEALLERIRRRQAVLV</sequence>
<dbReference type="Gene3D" id="1.20.1270.370">
    <property type="match status" value="1"/>
</dbReference>
<comment type="caution">
    <text evidence="5">The sequence shown here is derived from an EMBL/GenBank/DDBJ whole genome shotgun (WGS) entry which is preliminary data.</text>
</comment>
<name>A0A7K1FEH0_9ACTN</name>
<comment type="similarity">
    <text evidence="1">Belongs to the FldB/FldC dehydratase alpha/beta subunit family.</text>
</comment>